<dbReference type="Proteomes" id="UP000229554">
    <property type="component" value="Unassembled WGS sequence"/>
</dbReference>
<evidence type="ECO:0000313" key="19">
    <source>
        <dbReference type="EMBL" id="PJE62331.1"/>
    </source>
</evidence>
<feature type="domain" description="tRNA methyltransferase TRMD/TRM10-type" evidence="18">
    <location>
        <begin position="2"/>
        <end position="254"/>
    </location>
</feature>
<keyword evidence="7 15" id="KW-0963">Cytoplasm</keyword>
<evidence type="ECO:0000256" key="17">
    <source>
        <dbReference type="RuleBase" id="RU003464"/>
    </source>
</evidence>
<feature type="binding site" evidence="15 16">
    <location>
        <position position="116"/>
    </location>
    <ligand>
        <name>S-adenosyl-L-methionine</name>
        <dbReference type="ChEBI" id="CHEBI:59789"/>
    </ligand>
</feature>
<evidence type="ECO:0000256" key="11">
    <source>
        <dbReference type="ARBA" id="ARBA00022694"/>
    </source>
</evidence>
<evidence type="ECO:0000256" key="15">
    <source>
        <dbReference type="HAMAP-Rule" id="MF_00605"/>
    </source>
</evidence>
<evidence type="ECO:0000259" key="18">
    <source>
        <dbReference type="Pfam" id="PF01746"/>
    </source>
</evidence>
<evidence type="ECO:0000256" key="14">
    <source>
        <dbReference type="ARBA" id="ARBA00047783"/>
    </source>
</evidence>
<comment type="subcellular location">
    <subcellularLocation>
        <location evidence="2 15 17">Cytoplasm</location>
    </subcellularLocation>
</comment>
<dbReference type="FunFam" id="3.40.1280.10:FF:000001">
    <property type="entry name" value="tRNA (guanine-N(1)-)-methyltransferase"/>
    <property type="match status" value="1"/>
</dbReference>
<evidence type="ECO:0000256" key="6">
    <source>
        <dbReference type="ARBA" id="ARBA00014679"/>
    </source>
</evidence>
<dbReference type="Gene3D" id="1.10.1270.20">
    <property type="entry name" value="tRNA(m1g37)methyltransferase, domain 2"/>
    <property type="match status" value="1"/>
</dbReference>
<accession>A0A2M8KQY6</accession>
<protein>
    <recommendedName>
        <fullName evidence="6 15">tRNA (guanine-N(1)-)-methyltransferase</fullName>
        <ecNumber evidence="5 15">2.1.1.228</ecNumber>
    </recommendedName>
    <alternativeName>
        <fullName evidence="12 15">M1G-methyltransferase</fullName>
    </alternativeName>
    <alternativeName>
        <fullName evidence="13 15">tRNA [GM37] methyltransferase</fullName>
    </alternativeName>
</protein>
<dbReference type="InterPro" id="IPR002649">
    <property type="entry name" value="tRNA_m1G_MeTrfase_TrmD"/>
</dbReference>
<keyword evidence="8 15" id="KW-0489">Methyltransferase</keyword>
<comment type="catalytic activity">
    <reaction evidence="14 15 17">
        <text>guanosine(37) in tRNA + S-adenosyl-L-methionine = N(1)-methylguanosine(37) in tRNA + S-adenosyl-L-homocysteine + H(+)</text>
        <dbReference type="Rhea" id="RHEA:36899"/>
        <dbReference type="Rhea" id="RHEA-COMP:10145"/>
        <dbReference type="Rhea" id="RHEA-COMP:10147"/>
        <dbReference type="ChEBI" id="CHEBI:15378"/>
        <dbReference type="ChEBI" id="CHEBI:57856"/>
        <dbReference type="ChEBI" id="CHEBI:59789"/>
        <dbReference type="ChEBI" id="CHEBI:73542"/>
        <dbReference type="ChEBI" id="CHEBI:74269"/>
        <dbReference type="EC" id="2.1.1.228"/>
    </reaction>
</comment>
<evidence type="ECO:0000256" key="10">
    <source>
        <dbReference type="ARBA" id="ARBA00022691"/>
    </source>
</evidence>
<keyword evidence="11 15" id="KW-0819">tRNA processing</keyword>
<gene>
    <name evidence="15 19" type="primary">trmD</name>
    <name evidence="19" type="ORF">COU88_05575</name>
</gene>
<evidence type="ECO:0000256" key="16">
    <source>
        <dbReference type="PIRSR" id="PIRSR000386-1"/>
    </source>
</evidence>
<dbReference type="InterPro" id="IPR029028">
    <property type="entry name" value="Alpha/beta_knot_MTases"/>
</dbReference>
<evidence type="ECO:0000256" key="4">
    <source>
        <dbReference type="ARBA" id="ARBA00011738"/>
    </source>
</evidence>
<dbReference type="HAMAP" id="MF_00605">
    <property type="entry name" value="TrmD"/>
    <property type="match status" value="1"/>
</dbReference>
<evidence type="ECO:0000256" key="12">
    <source>
        <dbReference type="ARBA" id="ARBA00029736"/>
    </source>
</evidence>
<dbReference type="EMBL" id="PFED01000225">
    <property type="protein sequence ID" value="PJE62331.1"/>
    <property type="molecule type" value="Genomic_DNA"/>
</dbReference>
<evidence type="ECO:0000256" key="9">
    <source>
        <dbReference type="ARBA" id="ARBA00022679"/>
    </source>
</evidence>
<proteinExistence type="inferred from homology"/>
<dbReference type="SUPFAM" id="SSF75217">
    <property type="entry name" value="alpha/beta knot"/>
    <property type="match status" value="1"/>
</dbReference>
<dbReference type="CDD" id="cd18080">
    <property type="entry name" value="TrmD-like"/>
    <property type="match status" value="1"/>
</dbReference>
<sequence>MMHITILTLFPDMLGGFLNESIVKRAQAKKAVRIDVINIRDFAIDAYGTVDDHVYGGGTGMLMRVDVLSKAISSLTQKKYPLKNSHIVLTSARGKKYTQEHAQRYAQYEHLIIIAGHYEGVDERILEQIDEEISIGDFILTGGELPAAVLVDSVVRLLPGVLEKESATTDETFQEVLVDDIKRAGIKDAHVEELERKGIKKVRLLEYPQYTRPQEFEKQAVPAILLSGDHKKIGEWRLKQAWIITKKRRPDLLMNENT</sequence>
<dbReference type="GO" id="GO:0002939">
    <property type="term" value="P:tRNA N1-guanine methylation"/>
    <property type="evidence" value="ECO:0007669"/>
    <property type="project" value="TreeGrafter"/>
</dbReference>
<keyword evidence="9 15" id="KW-0808">Transferase</keyword>
<dbReference type="GO" id="GO:0005829">
    <property type="term" value="C:cytosol"/>
    <property type="evidence" value="ECO:0007669"/>
    <property type="project" value="TreeGrafter"/>
</dbReference>
<comment type="caution">
    <text evidence="19">The sequence shown here is derived from an EMBL/GenBank/DDBJ whole genome shotgun (WGS) entry which is preliminary data.</text>
</comment>
<evidence type="ECO:0000256" key="8">
    <source>
        <dbReference type="ARBA" id="ARBA00022603"/>
    </source>
</evidence>
<dbReference type="NCBIfam" id="TIGR00088">
    <property type="entry name" value="trmD"/>
    <property type="match status" value="1"/>
</dbReference>
<evidence type="ECO:0000256" key="2">
    <source>
        <dbReference type="ARBA" id="ARBA00004496"/>
    </source>
</evidence>
<dbReference type="AlphaFoldDB" id="A0A2M8KQY6"/>
<dbReference type="InterPro" id="IPR029026">
    <property type="entry name" value="tRNA_m1G_MTases_N"/>
</dbReference>
<dbReference type="PIRSF" id="PIRSF000386">
    <property type="entry name" value="tRNA_mtase"/>
    <property type="match status" value="1"/>
</dbReference>
<evidence type="ECO:0000256" key="1">
    <source>
        <dbReference type="ARBA" id="ARBA00002634"/>
    </source>
</evidence>
<dbReference type="Gene3D" id="3.40.1280.10">
    <property type="match status" value="1"/>
</dbReference>
<dbReference type="InterPro" id="IPR016009">
    <property type="entry name" value="tRNA_MeTrfase_TRMD/TRM10"/>
</dbReference>
<dbReference type="PANTHER" id="PTHR46417:SF1">
    <property type="entry name" value="TRNA (GUANINE-N(1)-)-METHYLTRANSFERASE"/>
    <property type="match status" value="1"/>
</dbReference>
<feature type="binding site" evidence="15 16">
    <location>
        <begin position="135"/>
        <end position="140"/>
    </location>
    <ligand>
        <name>S-adenosyl-L-methionine</name>
        <dbReference type="ChEBI" id="CHEBI:59789"/>
    </ligand>
</feature>
<evidence type="ECO:0000256" key="13">
    <source>
        <dbReference type="ARBA" id="ARBA00033392"/>
    </source>
</evidence>
<reference evidence="20" key="1">
    <citation type="submission" date="2017-09" db="EMBL/GenBank/DDBJ databases">
        <title>Depth-based differentiation of microbial function through sediment-hosted aquifers and enrichment of novel symbionts in the deep terrestrial subsurface.</title>
        <authorList>
            <person name="Probst A.J."/>
            <person name="Ladd B."/>
            <person name="Jarett J.K."/>
            <person name="Geller-Mcgrath D.E."/>
            <person name="Sieber C.M.K."/>
            <person name="Emerson J.B."/>
            <person name="Anantharaman K."/>
            <person name="Thomas B.C."/>
            <person name="Malmstrom R."/>
            <person name="Stieglmeier M."/>
            <person name="Klingl A."/>
            <person name="Woyke T."/>
            <person name="Ryan C.M."/>
            <person name="Banfield J.F."/>
        </authorList>
    </citation>
    <scope>NUCLEOTIDE SEQUENCE [LARGE SCALE GENOMIC DNA]</scope>
</reference>
<dbReference type="PANTHER" id="PTHR46417">
    <property type="entry name" value="TRNA (GUANINE-N(1)-)-METHYLTRANSFERASE"/>
    <property type="match status" value="1"/>
</dbReference>
<organism evidence="19 20">
    <name type="scientific">Candidatus Roizmanbacteria bacterium CG10_big_fil_rev_8_21_14_0_10_39_6</name>
    <dbReference type="NCBI Taxonomy" id="1974853"/>
    <lineage>
        <taxon>Bacteria</taxon>
        <taxon>Candidatus Roizmaniibacteriota</taxon>
    </lineage>
</organism>
<comment type="similarity">
    <text evidence="3 15 17">Belongs to the RNA methyltransferase TrmD family.</text>
</comment>
<comment type="subunit">
    <text evidence="4 15 17">Homodimer.</text>
</comment>
<evidence type="ECO:0000313" key="20">
    <source>
        <dbReference type="Proteomes" id="UP000229554"/>
    </source>
</evidence>
<evidence type="ECO:0000256" key="7">
    <source>
        <dbReference type="ARBA" id="ARBA00022490"/>
    </source>
</evidence>
<dbReference type="GO" id="GO:0052906">
    <property type="term" value="F:tRNA (guanine(37)-N1)-methyltransferase activity"/>
    <property type="evidence" value="ECO:0007669"/>
    <property type="project" value="UniProtKB-UniRule"/>
</dbReference>
<dbReference type="EC" id="2.1.1.228" evidence="5 15"/>
<comment type="function">
    <text evidence="1 15 17">Specifically methylates guanosine-37 in various tRNAs.</text>
</comment>
<evidence type="ECO:0000256" key="5">
    <source>
        <dbReference type="ARBA" id="ARBA00012807"/>
    </source>
</evidence>
<name>A0A2M8KQY6_9BACT</name>
<evidence type="ECO:0000256" key="3">
    <source>
        <dbReference type="ARBA" id="ARBA00007630"/>
    </source>
</evidence>
<keyword evidence="10 15" id="KW-0949">S-adenosyl-L-methionine</keyword>
<dbReference type="InterPro" id="IPR023148">
    <property type="entry name" value="tRNA_m1G_MeTrfase_C_sf"/>
</dbReference>
<dbReference type="Pfam" id="PF01746">
    <property type="entry name" value="tRNA_m1G_MT"/>
    <property type="match status" value="1"/>
</dbReference>